<evidence type="ECO:0000313" key="1">
    <source>
        <dbReference type="EMBL" id="GBP94757.1"/>
    </source>
</evidence>
<dbReference type="OrthoDB" id="8122232at2759"/>
<reference evidence="1 2" key="1">
    <citation type="journal article" date="2019" name="Commun. Biol.">
        <title>The bagworm genome reveals a unique fibroin gene that provides high tensile strength.</title>
        <authorList>
            <person name="Kono N."/>
            <person name="Nakamura H."/>
            <person name="Ohtoshi R."/>
            <person name="Tomita M."/>
            <person name="Numata K."/>
            <person name="Arakawa K."/>
        </authorList>
    </citation>
    <scope>NUCLEOTIDE SEQUENCE [LARGE SCALE GENOMIC DNA]</scope>
</reference>
<organism evidence="1 2">
    <name type="scientific">Eumeta variegata</name>
    <name type="common">Bagworm moth</name>
    <name type="synonym">Eumeta japonica</name>
    <dbReference type="NCBI Taxonomy" id="151549"/>
    <lineage>
        <taxon>Eukaryota</taxon>
        <taxon>Metazoa</taxon>
        <taxon>Ecdysozoa</taxon>
        <taxon>Arthropoda</taxon>
        <taxon>Hexapoda</taxon>
        <taxon>Insecta</taxon>
        <taxon>Pterygota</taxon>
        <taxon>Neoptera</taxon>
        <taxon>Endopterygota</taxon>
        <taxon>Lepidoptera</taxon>
        <taxon>Glossata</taxon>
        <taxon>Ditrysia</taxon>
        <taxon>Tineoidea</taxon>
        <taxon>Psychidae</taxon>
        <taxon>Oiketicinae</taxon>
        <taxon>Eumeta</taxon>
    </lineage>
</organism>
<keyword evidence="2" id="KW-1185">Reference proteome</keyword>
<accession>A0A4C2A799</accession>
<dbReference type="Proteomes" id="UP000299102">
    <property type="component" value="Unassembled WGS sequence"/>
</dbReference>
<dbReference type="AlphaFoldDB" id="A0A4C2A799"/>
<dbReference type="EMBL" id="BGZK01002545">
    <property type="protein sequence ID" value="GBP94757.1"/>
    <property type="molecule type" value="Genomic_DNA"/>
</dbReference>
<gene>
    <name evidence="1" type="ORF">EVAR_64657_1</name>
</gene>
<name>A0A4C2A799_EUMVA</name>
<evidence type="ECO:0000313" key="2">
    <source>
        <dbReference type="Proteomes" id="UP000299102"/>
    </source>
</evidence>
<comment type="caution">
    <text evidence="1">The sequence shown here is derived from an EMBL/GenBank/DDBJ whole genome shotgun (WGS) entry which is preliminary data.</text>
</comment>
<proteinExistence type="predicted"/>
<protein>
    <submittedName>
        <fullName evidence="1">Uncharacterized protein</fullName>
    </submittedName>
</protein>
<sequence>MCLEKVPGFTANHILNYSNGYASSLATLELEAAVLSPVPTLMIKCEASIFDAWNATSHTLVLRERSANPASALGRSLTGAATEIRLSTILVVALQLFLKFLLQTSSVRVAGVGRPTSPSNFRPTLISLVLNLNQKPRVF</sequence>